<dbReference type="Proteomes" id="UP000607331">
    <property type="component" value="Unassembled WGS sequence"/>
</dbReference>
<dbReference type="InterPro" id="IPR029058">
    <property type="entry name" value="AB_hydrolase_fold"/>
</dbReference>
<accession>A0ABR6S125</accession>
<feature type="compositionally biased region" description="Polar residues" evidence="1">
    <location>
        <begin position="537"/>
        <end position="546"/>
    </location>
</feature>
<organism evidence="4 5">
    <name type="scientific">Kluyvera sichuanensis</name>
    <dbReference type="NCBI Taxonomy" id="2725494"/>
    <lineage>
        <taxon>Bacteria</taxon>
        <taxon>Pseudomonadati</taxon>
        <taxon>Pseudomonadota</taxon>
        <taxon>Gammaproteobacteria</taxon>
        <taxon>Enterobacterales</taxon>
        <taxon>Enterobacteriaceae</taxon>
        <taxon>Kluyvera</taxon>
    </lineage>
</organism>
<feature type="domain" description="Serine aminopeptidase S33" evidence="3">
    <location>
        <begin position="129"/>
        <end position="252"/>
    </location>
</feature>
<keyword evidence="2" id="KW-1133">Transmembrane helix</keyword>
<evidence type="ECO:0000256" key="1">
    <source>
        <dbReference type="SAM" id="MobiDB-lite"/>
    </source>
</evidence>
<dbReference type="InterPro" id="IPR022742">
    <property type="entry name" value="Hydrolase_4"/>
</dbReference>
<keyword evidence="2" id="KW-0472">Membrane</keyword>
<evidence type="ECO:0000259" key="3">
    <source>
        <dbReference type="Pfam" id="PF12146"/>
    </source>
</evidence>
<evidence type="ECO:0000313" key="5">
    <source>
        <dbReference type="Proteomes" id="UP000607331"/>
    </source>
</evidence>
<feature type="region of interest" description="Disordered" evidence="1">
    <location>
        <begin position="512"/>
        <end position="555"/>
    </location>
</feature>
<name>A0ABR6S125_9ENTR</name>
<gene>
    <name evidence="4" type="ORF">HII27_25965</name>
</gene>
<evidence type="ECO:0000313" key="4">
    <source>
        <dbReference type="EMBL" id="MBC1189106.1"/>
    </source>
</evidence>
<keyword evidence="2" id="KW-0812">Transmembrane</keyword>
<reference evidence="4 5" key="1">
    <citation type="submission" date="2020-04" db="EMBL/GenBank/DDBJ databases">
        <title>The draft genome of Kluyvera sichuanensis strain SCKS090646.</title>
        <authorList>
            <person name="Wei L."/>
            <person name="Liu L."/>
            <person name="Feng Y."/>
            <person name="Zong Z."/>
        </authorList>
    </citation>
    <scope>NUCLEOTIDE SEQUENCE [LARGE SCALE GENOMIC DNA]</scope>
    <source>
        <strain evidence="4 5">090646</strain>
    </source>
</reference>
<keyword evidence="4" id="KW-0378">Hydrolase</keyword>
<proteinExistence type="predicted"/>
<feature type="transmembrane region" description="Helical" evidence="2">
    <location>
        <begin position="20"/>
        <end position="41"/>
    </location>
</feature>
<dbReference type="GO" id="GO:0016787">
    <property type="term" value="F:hydrolase activity"/>
    <property type="evidence" value="ECO:0007669"/>
    <property type="project" value="UniProtKB-KW"/>
</dbReference>
<dbReference type="SUPFAM" id="SSF53474">
    <property type="entry name" value="alpha/beta-Hydrolases"/>
    <property type="match status" value="1"/>
</dbReference>
<dbReference type="EMBL" id="JABBJF010000048">
    <property type="protein sequence ID" value="MBC1189106.1"/>
    <property type="molecule type" value="Genomic_DNA"/>
</dbReference>
<dbReference type="Pfam" id="PF12146">
    <property type="entry name" value="Hydrolase_4"/>
    <property type="match status" value="1"/>
</dbReference>
<protein>
    <submittedName>
        <fullName evidence="4">Alpha/beta hydrolase</fullName>
    </submittedName>
</protein>
<comment type="caution">
    <text evidence="4">The sequence shown here is derived from an EMBL/GenBank/DDBJ whole genome shotgun (WGS) entry which is preliminary data.</text>
</comment>
<evidence type="ECO:0000256" key="2">
    <source>
        <dbReference type="SAM" id="Phobius"/>
    </source>
</evidence>
<sequence>MAMMRLTQLLNTSGKRMLSWAKKALIGLVVVIIVFFIGRIYESQRGPALHRWHTWTADEMTAGEIDHATFADYLTREATIFRDMKNKITDTLTADEKTAINRFYAQSLVYPDKFQPDWNRSFILQPEGKPRGAAVLLHGLTDSPYSVRYLAQRYQQQGFIAVVPRLPGHGTAPGALTGVDREQWIAATRMAVREATRLAGNDVPLHIVGYSNGGALAMKYALDSLEDKSLRRPQQIILLSPMIGVTAFARFAGLAGLPAIFPAFARAAWLNVVPEFNPYKYNSFPVKAARQSWLLSQALQQQIVQESQNKRLAELAPVLTFQSVMDSTVSTRAVVDSLYRYLPDNGSELVIFDINQAANLRALFRPSSYSAVNTLLPPAPRLYTTTVITNAAPDTNQTVARSTEAGALTETVAPLQIAWPQDMYSLSHVAVPFPLTDSLYGRNPQEKNRYGISLGTISLRGETATLSVGLDTLMRVTSNPFFPWMMARVQQHIACSERPDVIACLREAVSEQGKVQKGADSDPGERAGGGVAEQANEAGTHTQKNSDAGKIEGLN</sequence>
<keyword evidence="5" id="KW-1185">Reference proteome</keyword>
<dbReference type="Gene3D" id="3.40.50.1820">
    <property type="entry name" value="alpha/beta hydrolase"/>
    <property type="match status" value="1"/>
</dbReference>